<dbReference type="SUPFAM" id="SSF57959">
    <property type="entry name" value="Leucine zipper domain"/>
    <property type="match status" value="1"/>
</dbReference>
<evidence type="ECO:0000313" key="3">
    <source>
        <dbReference type="EMBL" id="OBZ85906.1"/>
    </source>
</evidence>
<feature type="compositionally biased region" description="Polar residues" evidence="1">
    <location>
        <begin position="177"/>
        <end position="209"/>
    </location>
</feature>
<evidence type="ECO:0000259" key="2">
    <source>
        <dbReference type="PROSITE" id="PS50217"/>
    </source>
</evidence>
<dbReference type="OrthoDB" id="2593073at2759"/>
<dbReference type="CDD" id="cd14688">
    <property type="entry name" value="bZIP_YAP"/>
    <property type="match status" value="1"/>
</dbReference>
<feature type="compositionally biased region" description="Basic residues" evidence="1">
    <location>
        <begin position="516"/>
        <end position="541"/>
    </location>
</feature>
<feature type="region of interest" description="Disordered" evidence="1">
    <location>
        <begin position="223"/>
        <end position="266"/>
    </location>
</feature>
<name>A0A1C7NB96_9FUNG</name>
<protein>
    <recommendedName>
        <fullName evidence="2">BZIP domain-containing protein</fullName>
    </recommendedName>
</protein>
<gene>
    <name evidence="3" type="ORF">A0J61_06045</name>
</gene>
<dbReference type="InterPro" id="IPR046347">
    <property type="entry name" value="bZIP_sf"/>
</dbReference>
<dbReference type="PANTHER" id="PTHR38116:SF9">
    <property type="entry name" value="BZIP DOMAIN-CONTAINING PROTEIN"/>
    <property type="match status" value="1"/>
</dbReference>
<dbReference type="PANTHER" id="PTHR38116">
    <property type="entry name" value="CHROMOSOME 7, WHOLE GENOME SHOTGUN SEQUENCE"/>
    <property type="match status" value="1"/>
</dbReference>
<dbReference type="InterPro" id="IPR021833">
    <property type="entry name" value="DUF3425"/>
</dbReference>
<dbReference type="Pfam" id="PF00170">
    <property type="entry name" value="bZIP_1"/>
    <property type="match status" value="1"/>
</dbReference>
<feature type="region of interest" description="Disordered" evidence="1">
    <location>
        <begin position="458"/>
        <end position="563"/>
    </location>
</feature>
<dbReference type="EMBL" id="LUGH01000346">
    <property type="protein sequence ID" value="OBZ85906.1"/>
    <property type="molecule type" value="Genomic_DNA"/>
</dbReference>
<dbReference type="PROSITE" id="PS50217">
    <property type="entry name" value="BZIP"/>
    <property type="match status" value="1"/>
</dbReference>
<feature type="region of interest" description="Disordered" evidence="1">
    <location>
        <begin position="174"/>
        <end position="209"/>
    </location>
</feature>
<accession>A0A1C7NB96</accession>
<evidence type="ECO:0000313" key="4">
    <source>
        <dbReference type="Proteomes" id="UP000093000"/>
    </source>
</evidence>
<dbReference type="InterPro" id="IPR004827">
    <property type="entry name" value="bZIP"/>
</dbReference>
<sequence length="591" mass="67449">MEQEGQEQAAQPIKIRKKPGRKPNPASPALRKAQNRAAQRAFRERKERHMRELEIAIKQIREQRDKLHTENEQLKADQEILRSENWYLKGIVLTLQLVCFQHNLVIPQHGPYINEQAISVLAQSIPEPISAYISANANNKLPIPSKLFGYRHTMKQRDRYLSTGSIVITKDGIHSLPDQNQSQPSISKTAPTFVPQQNKPSPEKIQLSSFPTDDLIHPLEHQLHEEDTTSNMPPLSPGSVNSDAEPIQHSSPPSIQPQPSSPEIETSVPRPVLLTEEPLTSNLAAIQTLRLRLRLQSACIRMDSIPFAIQPTILQLTIPHDPRIDLIPTPHMRDRMILFRDQFDLDDCFRCLLGHSVFHGGDPAIAANWQLPSEFFEKYWFLTIDYDLRRTTNKWRRLQGLDDLDFKQQQKQQLEELRQAQMNELHRQPILEQHGHHQQLDSSDISALLGIDFKKPKDNESREGVSYASSLSSDCSCKTSSSHTPTSPHPSGAETDSTSSFEPVRLTDGYNFYPKPQRKSSTIHKPIRHHPYHHPEKHKKNSLKDLLSAEDPQSPNSLKTCDPWDTLLVDSSSQQDYDFNMESLIDTEQAC</sequence>
<dbReference type="AlphaFoldDB" id="A0A1C7NB96"/>
<organism evidence="3 4">
    <name type="scientific">Choanephora cucurbitarum</name>
    <dbReference type="NCBI Taxonomy" id="101091"/>
    <lineage>
        <taxon>Eukaryota</taxon>
        <taxon>Fungi</taxon>
        <taxon>Fungi incertae sedis</taxon>
        <taxon>Mucoromycota</taxon>
        <taxon>Mucoromycotina</taxon>
        <taxon>Mucoromycetes</taxon>
        <taxon>Mucorales</taxon>
        <taxon>Mucorineae</taxon>
        <taxon>Choanephoraceae</taxon>
        <taxon>Choanephoroideae</taxon>
        <taxon>Choanephora</taxon>
    </lineage>
</organism>
<dbReference type="STRING" id="101091.A0A1C7NB96"/>
<dbReference type="Proteomes" id="UP000093000">
    <property type="component" value="Unassembled WGS sequence"/>
</dbReference>
<feature type="compositionally biased region" description="Polar residues" evidence="1">
    <location>
        <begin position="229"/>
        <end position="242"/>
    </location>
</feature>
<comment type="caution">
    <text evidence="3">The sequence shown here is derived from an EMBL/GenBank/DDBJ whole genome shotgun (WGS) entry which is preliminary data.</text>
</comment>
<proteinExistence type="predicted"/>
<keyword evidence="4" id="KW-1185">Reference proteome</keyword>
<feature type="domain" description="BZIP" evidence="2">
    <location>
        <begin position="31"/>
        <end position="84"/>
    </location>
</feature>
<reference evidence="3 4" key="1">
    <citation type="submission" date="2016-03" db="EMBL/GenBank/DDBJ databases">
        <title>Choanephora cucurbitarum.</title>
        <authorList>
            <person name="Min B."/>
            <person name="Park H."/>
            <person name="Park J.-H."/>
            <person name="Shin H.-D."/>
            <person name="Choi I.-G."/>
        </authorList>
    </citation>
    <scope>NUCLEOTIDE SEQUENCE [LARGE SCALE GENOMIC DNA]</scope>
    <source>
        <strain evidence="3 4">KUS-F28377</strain>
    </source>
</reference>
<evidence type="ECO:0000256" key="1">
    <source>
        <dbReference type="SAM" id="MobiDB-lite"/>
    </source>
</evidence>
<dbReference type="GO" id="GO:0003700">
    <property type="term" value="F:DNA-binding transcription factor activity"/>
    <property type="evidence" value="ECO:0007669"/>
    <property type="project" value="InterPro"/>
</dbReference>
<dbReference type="Gene3D" id="1.20.5.170">
    <property type="match status" value="1"/>
</dbReference>
<dbReference type="PROSITE" id="PS00036">
    <property type="entry name" value="BZIP_BASIC"/>
    <property type="match status" value="1"/>
</dbReference>
<dbReference type="Pfam" id="PF11905">
    <property type="entry name" value="DUF3425"/>
    <property type="match status" value="1"/>
</dbReference>
<dbReference type="SMART" id="SM00338">
    <property type="entry name" value="BRLZ"/>
    <property type="match status" value="1"/>
</dbReference>
<dbReference type="InParanoid" id="A0A1C7NB96"/>
<feature type="compositionally biased region" description="Low complexity" evidence="1">
    <location>
        <begin position="466"/>
        <end position="491"/>
    </location>
</feature>
<feature type="region of interest" description="Disordered" evidence="1">
    <location>
        <begin position="1"/>
        <end position="46"/>
    </location>
</feature>